<dbReference type="EMBL" id="JAPDGR010000695">
    <property type="protein sequence ID" value="KAJ2988114.1"/>
    <property type="molecule type" value="Genomic_DNA"/>
</dbReference>
<organism evidence="1 2">
    <name type="scientific">Xylaria curta</name>
    <dbReference type="NCBI Taxonomy" id="42375"/>
    <lineage>
        <taxon>Eukaryota</taxon>
        <taxon>Fungi</taxon>
        <taxon>Dikarya</taxon>
        <taxon>Ascomycota</taxon>
        <taxon>Pezizomycotina</taxon>
        <taxon>Sordariomycetes</taxon>
        <taxon>Xylariomycetidae</taxon>
        <taxon>Xylariales</taxon>
        <taxon>Xylariaceae</taxon>
        <taxon>Xylaria</taxon>
    </lineage>
</organism>
<protein>
    <submittedName>
        <fullName evidence="1">Uncharacterized protein</fullName>
    </submittedName>
</protein>
<reference evidence="1" key="1">
    <citation type="submission" date="2022-10" db="EMBL/GenBank/DDBJ databases">
        <title>Genome Sequence of Xylaria curta.</title>
        <authorList>
            <person name="Buettner E."/>
        </authorList>
    </citation>
    <scope>NUCLEOTIDE SEQUENCE</scope>
    <source>
        <strain evidence="1">Babe10</strain>
    </source>
</reference>
<comment type="caution">
    <text evidence="1">The sequence shown here is derived from an EMBL/GenBank/DDBJ whole genome shotgun (WGS) entry which is preliminary data.</text>
</comment>
<evidence type="ECO:0000313" key="2">
    <source>
        <dbReference type="Proteomes" id="UP001143856"/>
    </source>
</evidence>
<accession>A0ACC1P7N8</accession>
<sequence>MPNAHETFKALGPVEWDSFFQDDLAMLMTDIFNDAHRLIGSIPSPPKEDQQKAGNKGAAADADLRSLPSRAAESSDQARELRKEWKEVKVNLRDNPFGLTVYKLAAKDGKGAWFARRSIHEGTSFKKWKAGMEREFAESLKIQGRPGDGKIRGLGADKCVVDQTVDGCGKIQVYQLSAQFPGPTTPRDFVTLCLSSDDTPATPTSNGNGKPRSYMLVSKPCIHPECPPRQGFIRGYYESVEIIRELRVGRPRRTPSSAGTRNGAPSTPSGSDRVDEEPAISTLRGDDESGSKVDEHEGIEGLDEDDPMVEWLMITRSDPGGSVPRFMIEKKTPEGITNDAGKFIQWISSEKFKILLNTNFEPTQTTVEAAQSVARTSNIPDTSSNSNSRSPKVPAAKSGPEAVEANFPESPGPGGVYGMISGALSMVASAAASRLLGPSAENESESEISSSESHDDSSIHSFHSFDVTDDPEPAVNTPDGEEPTPSVSTGAGGDSLNSTESASMGSSQHDKELRKLEERRRKAEEKLRRAEERALARKNDDAQRDQLALQKLREKHDREIAKQCYEKEEKFQRERRKLEAKRASEEKKAEERRRKQAEREQKANLALELDKTRTERDIARREIEILAEQVGQLQAMNTKLVARLGREGISLDDVLTPSSRSGGLTPSNLSRSVTEQDLLKPSNGVKS</sequence>
<gene>
    <name evidence="1" type="ORF">NUW58_g4144</name>
</gene>
<evidence type="ECO:0000313" key="1">
    <source>
        <dbReference type="EMBL" id="KAJ2988114.1"/>
    </source>
</evidence>
<name>A0ACC1P7N8_9PEZI</name>
<keyword evidence="2" id="KW-1185">Reference proteome</keyword>
<proteinExistence type="predicted"/>
<dbReference type="Proteomes" id="UP001143856">
    <property type="component" value="Unassembled WGS sequence"/>
</dbReference>